<comment type="caution">
    <text evidence="1">The sequence shown here is derived from an EMBL/GenBank/DDBJ whole genome shotgun (WGS) entry which is preliminary data.</text>
</comment>
<evidence type="ECO:0000313" key="1">
    <source>
        <dbReference type="EMBL" id="KAH7928954.1"/>
    </source>
</evidence>
<dbReference type="Proteomes" id="UP000790709">
    <property type="component" value="Unassembled WGS sequence"/>
</dbReference>
<proteinExistence type="predicted"/>
<accession>A0ACB8BU77</accession>
<reference evidence="1" key="1">
    <citation type="journal article" date="2021" name="New Phytol.">
        <title>Evolutionary innovations through gain and loss of genes in the ectomycorrhizal Boletales.</title>
        <authorList>
            <person name="Wu G."/>
            <person name="Miyauchi S."/>
            <person name="Morin E."/>
            <person name="Kuo A."/>
            <person name="Drula E."/>
            <person name="Varga T."/>
            <person name="Kohler A."/>
            <person name="Feng B."/>
            <person name="Cao Y."/>
            <person name="Lipzen A."/>
            <person name="Daum C."/>
            <person name="Hundley H."/>
            <person name="Pangilinan J."/>
            <person name="Johnson J."/>
            <person name="Barry K."/>
            <person name="LaButti K."/>
            <person name="Ng V."/>
            <person name="Ahrendt S."/>
            <person name="Min B."/>
            <person name="Choi I.G."/>
            <person name="Park H."/>
            <person name="Plett J.M."/>
            <person name="Magnuson J."/>
            <person name="Spatafora J.W."/>
            <person name="Nagy L.G."/>
            <person name="Henrissat B."/>
            <person name="Grigoriev I.V."/>
            <person name="Yang Z.L."/>
            <person name="Xu J."/>
            <person name="Martin F.M."/>
        </authorList>
    </citation>
    <scope>NUCLEOTIDE SEQUENCE</scope>
    <source>
        <strain evidence="1">KUC20120723A-06</strain>
    </source>
</reference>
<evidence type="ECO:0000313" key="2">
    <source>
        <dbReference type="Proteomes" id="UP000790709"/>
    </source>
</evidence>
<name>A0ACB8BU77_9AGAM</name>
<dbReference type="EMBL" id="MU266347">
    <property type="protein sequence ID" value="KAH7928954.1"/>
    <property type="molecule type" value="Genomic_DNA"/>
</dbReference>
<keyword evidence="2" id="KW-1185">Reference proteome</keyword>
<protein>
    <submittedName>
        <fullName evidence="1">Uncharacterized protein</fullName>
    </submittedName>
</protein>
<sequence length="158" mass="17196">MSVSYCAVCRKPVDNLNLHNRDLHLSSPNVLVKWGTVASKATKPKPARAHHGAAHPPPPSSTFDTWRVNNPSLSTIPLPISTDDIVNARHSRTDTPGTAAGTLSDAMKYKVQQLVFGFQGLSDADRGRCDALLRSTPIFPSLVAYTFTHLKCCTDDSR</sequence>
<organism evidence="1 2">
    <name type="scientific">Leucogyrophana mollusca</name>
    <dbReference type="NCBI Taxonomy" id="85980"/>
    <lineage>
        <taxon>Eukaryota</taxon>
        <taxon>Fungi</taxon>
        <taxon>Dikarya</taxon>
        <taxon>Basidiomycota</taxon>
        <taxon>Agaricomycotina</taxon>
        <taxon>Agaricomycetes</taxon>
        <taxon>Agaricomycetidae</taxon>
        <taxon>Boletales</taxon>
        <taxon>Boletales incertae sedis</taxon>
        <taxon>Leucogyrophana</taxon>
    </lineage>
</organism>
<gene>
    <name evidence="1" type="ORF">BV22DRAFT_168209</name>
</gene>